<dbReference type="EMBL" id="CP004393">
    <property type="protein sequence ID" value="AJE46750.1"/>
    <property type="molecule type" value="Genomic_DNA"/>
</dbReference>
<dbReference type="Gene3D" id="3.40.50.300">
    <property type="entry name" value="P-loop containing nucleotide triphosphate hydrolases"/>
    <property type="match status" value="1"/>
</dbReference>
<evidence type="ECO:0000313" key="7">
    <source>
        <dbReference type="Proteomes" id="UP000031521"/>
    </source>
</evidence>
<dbReference type="Proteomes" id="UP000031521">
    <property type="component" value="Chromosome"/>
</dbReference>
<evidence type="ECO:0000313" key="6">
    <source>
        <dbReference type="EMBL" id="AJE46750.1"/>
    </source>
</evidence>
<dbReference type="PANTHER" id="PTHR42788">
    <property type="entry name" value="TAURINE IMPORT ATP-BINDING PROTEIN-RELATED"/>
    <property type="match status" value="1"/>
</dbReference>
<dbReference type="InterPro" id="IPR017871">
    <property type="entry name" value="ABC_transporter-like_CS"/>
</dbReference>
<dbReference type="PANTHER" id="PTHR42788:SF13">
    <property type="entry name" value="ALIPHATIC SULFONATES IMPORT ATP-BINDING PROTEIN SSUB"/>
    <property type="match status" value="1"/>
</dbReference>
<keyword evidence="3" id="KW-0547">Nucleotide-binding</keyword>
<name>A0A0B5E040_9RHOB</name>
<sequence length="265" mass="29127">MNAGDVRLGGIVQTFGEDEERVTALSDVDLTVEAGEFVSLVGPSGCGKSTLLRLVSGLIRPSAGRVMLGETQVSAPTPDVGFVFQAPTLLPWATVLENVLFPLRMLGEIAPDSADRARELLALVGLQDFEGRHPDELSGGMQQRVAICRGLIRDPAVMLMDEPFAALDALTREEMGGHLLELWRQKPKTIIFVTHSINEAVFLSDRVIVMSARPGRIVDDVRIGLARPRTQDMETTNEYHHAVQRIRQHIYGKRDTRIPAREATA</sequence>
<dbReference type="OrthoDB" id="9802264at2"/>
<dbReference type="SMART" id="SM00382">
    <property type="entry name" value="AAA"/>
    <property type="match status" value="1"/>
</dbReference>
<feature type="domain" description="ABC transporter" evidence="5">
    <location>
        <begin position="6"/>
        <end position="237"/>
    </location>
</feature>
<dbReference type="GO" id="GO:0005524">
    <property type="term" value="F:ATP binding"/>
    <property type="evidence" value="ECO:0007669"/>
    <property type="project" value="UniProtKB-KW"/>
</dbReference>
<dbReference type="PROSITE" id="PS50893">
    <property type="entry name" value="ABC_TRANSPORTER_2"/>
    <property type="match status" value="1"/>
</dbReference>
<dbReference type="SUPFAM" id="SSF52540">
    <property type="entry name" value="P-loop containing nucleoside triphosphate hydrolases"/>
    <property type="match status" value="1"/>
</dbReference>
<proteinExistence type="inferred from homology"/>
<reference evidence="6 7" key="1">
    <citation type="journal article" date="2014" name="Int. J. Syst. Evol. Microbiol.">
        <title>Celeribacter indicus sp. nov., a polycyclic aromatic hydrocarbon-degrading bacterium from deep-sea sediment and reclassification of Huaishuia halophila as Celeribacter halophilus comb. nov.</title>
        <authorList>
            <person name="Lai Q."/>
            <person name="Cao J."/>
            <person name="Yuan J."/>
            <person name="Li F."/>
            <person name="Shao Z."/>
        </authorList>
    </citation>
    <scope>NUCLEOTIDE SEQUENCE [LARGE SCALE GENOMIC DNA]</scope>
    <source>
        <strain evidence="6">P73</strain>
    </source>
</reference>
<dbReference type="STRING" id="1208324.P73_2035"/>
<accession>A0A0B5E040</accession>
<organism evidence="6 7">
    <name type="scientific">Celeribacter indicus</name>
    <dbReference type="NCBI Taxonomy" id="1208324"/>
    <lineage>
        <taxon>Bacteria</taxon>
        <taxon>Pseudomonadati</taxon>
        <taxon>Pseudomonadota</taxon>
        <taxon>Alphaproteobacteria</taxon>
        <taxon>Rhodobacterales</taxon>
        <taxon>Roseobacteraceae</taxon>
        <taxon>Celeribacter</taxon>
    </lineage>
</organism>
<dbReference type="RefSeq" id="WP_043869493.1">
    <property type="nucleotide sequence ID" value="NZ_CP004393.1"/>
</dbReference>
<dbReference type="CDD" id="cd03293">
    <property type="entry name" value="ABC_NrtD_SsuB_transporters"/>
    <property type="match status" value="1"/>
</dbReference>
<dbReference type="PROSITE" id="PS00211">
    <property type="entry name" value="ABC_TRANSPORTER_1"/>
    <property type="match status" value="1"/>
</dbReference>
<evidence type="ECO:0000256" key="4">
    <source>
        <dbReference type="ARBA" id="ARBA00022840"/>
    </source>
</evidence>
<comment type="similarity">
    <text evidence="1">Belongs to the ABC transporter superfamily.</text>
</comment>
<evidence type="ECO:0000256" key="3">
    <source>
        <dbReference type="ARBA" id="ARBA00022741"/>
    </source>
</evidence>
<keyword evidence="7" id="KW-1185">Reference proteome</keyword>
<dbReference type="InterPro" id="IPR003593">
    <property type="entry name" value="AAA+_ATPase"/>
</dbReference>
<dbReference type="GO" id="GO:0016887">
    <property type="term" value="F:ATP hydrolysis activity"/>
    <property type="evidence" value="ECO:0007669"/>
    <property type="project" value="InterPro"/>
</dbReference>
<evidence type="ECO:0000256" key="1">
    <source>
        <dbReference type="ARBA" id="ARBA00005417"/>
    </source>
</evidence>
<gene>
    <name evidence="6" type="ORF">P73_2035</name>
</gene>
<dbReference type="InterPro" id="IPR050166">
    <property type="entry name" value="ABC_transporter_ATP-bind"/>
</dbReference>
<keyword evidence="2" id="KW-0813">Transport</keyword>
<evidence type="ECO:0000259" key="5">
    <source>
        <dbReference type="PROSITE" id="PS50893"/>
    </source>
</evidence>
<dbReference type="HOGENOM" id="CLU_000604_1_22_5"/>
<protein>
    <submittedName>
        <fullName evidence="6">Aliphatic sulfonates transporter ATP-binding protein SsuB</fullName>
    </submittedName>
</protein>
<evidence type="ECO:0000256" key="2">
    <source>
        <dbReference type="ARBA" id="ARBA00022448"/>
    </source>
</evidence>
<dbReference type="InterPro" id="IPR003439">
    <property type="entry name" value="ABC_transporter-like_ATP-bd"/>
</dbReference>
<keyword evidence="4 6" id="KW-0067">ATP-binding</keyword>
<dbReference type="Pfam" id="PF00005">
    <property type="entry name" value="ABC_tran"/>
    <property type="match status" value="1"/>
</dbReference>
<dbReference type="AlphaFoldDB" id="A0A0B5E040"/>
<dbReference type="InterPro" id="IPR027417">
    <property type="entry name" value="P-loop_NTPase"/>
</dbReference>
<dbReference type="KEGG" id="cid:P73_2035"/>